<reference evidence="4" key="1">
    <citation type="submission" date="2018-11" db="EMBL/GenBank/DDBJ databases">
        <authorList>
            <consortium name="Genoscope - CEA"/>
            <person name="William W."/>
        </authorList>
    </citation>
    <scope>NUCLEOTIDE SEQUENCE</scope>
</reference>
<dbReference type="PANTHER" id="PTHR13234">
    <property type="entry name" value="GAMMA-INTERFERON INDUCIBLE LYSOSOMAL THIOL REDUCTASE GILT"/>
    <property type="match status" value="1"/>
</dbReference>
<organism evidence="4">
    <name type="scientific">Brassica campestris</name>
    <name type="common">Field mustard</name>
    <dbReference type="NCBI Taxonomy" id="3711"/>
    <lineage>
        <taxon>Eukaryota</taxon>
        <taxon>Viridiplantae</taxon>
        <taxon>Streptophyta</taxon>
        <taxon>Embryophyta</taxon>
        <taxon>Tracheophyta</taxon>
        <taxon>Spermatophyta</taxon>
        <taxon>Magnoliopsida</taxon>
        <taxon>eudicotyledons</taxon>
        <taxon>Gunneridae</taxon>
        <taxon>Pentapetalae</taxon>
        <taxon>rosids</taxon>
        <taxon>malvids</taxon>
        <taxon>Brassicales</taxon>
        <taxon>Brassicaceae</taxon>
        <taxon>Brassiceae</taxon>
        <taxon>Brassica</taxon>
    </lineage>
</organism>
<gene>
    <name evidence="4" type="ORF">BRAA04T16603Z</name>
</gene>
<proteinExistence type="inferred from homology"/>
<name>A0A3P6CMP5_BRACM</name>
<feature type="chain" id="PRO_5018060127" evidence="3">
    <location>
        <begin position="28"/>
        <end position="240"/>
    </location>
</feature>
<dbReference type="PANTHER" id="PTHR13234:SF55">
    <property type="entry name" value="GENOME ASSEMBLY, CHROMOSOME: A04"/>
    <property type="match status" value="1"/>
</dbReference>
<dbReference type="InterPro" id="IPR004911">
    <property type="entry name" value="Interferon-induced_GILT"/>
</dbReference>
<dbReference type="GO" id="GO:0016671">
    <property type="term" value="F:oxidoreductase activity, acting on a sulfur group of donors, disulfide as acceptor"/>
    <property type="evidence" value="ECO:0007669"/>
    <property type="project" value="InterPro"/>
</dbReference>
<evidence type="ECO:0000313" key="4">
    <source>
        <dbReference type="EMBL" id="VDD11715.1"/>
    </source>
</evidence>
<accession>A0A3P6CMP5</accession>
<protein>
    <submittedName>
        <fullName evidence="4">Uncharacterized protein</fullName>
    </submittedName>
</protein>
<keyword evidence="2" id="KW-0325">Glycoprotein</keyword>
<keyword evidence="3" id="KW-0732">Signal</keyword>
<feature type="signal peptide" evidence="3">
    <location>
        <begin position="1"/>
        <end position="27"/>
    </location>
</feature>
<sequence>MASPSSNKLVFLAFLLLFVFSNNLVAGKPQKVKLNLYYESLCPYSQKFINDDLVKLFESDLHRITDLKLVPFGNGKVSDNLTVTCQHGEEECKLNAIGACAIKTWPNPVITNKNITSIISTKMHYWFIRCVEKDTKNWESSCFKTYGGEKAIRDCYSSDFSKKLILGYAKQTLNLMPKKEYVPWVTVNGKPLYENYEDFVAQICKAYQGKAPLPKVCNSSASAKKKVLKLQVSYGEAFHH</sequence>
<dbReference type="Pfam" id="PF03227">
    <property type="entry name" value="GILT"/>
    <property type="match status" value="1"/>
</dbReference>
<evidence type="ECO:0000256" key="2">
    <source>
        <dbReference type="ARBA" id="ARBA00023180"/>
    </source>
</evidence>
<evidence type="ECO:0000256" key="3">
    <source>
        <dbReference type="SAM" id="SignalP"/>
    </source>
</evidence>
<comment type="similarity">
    <text evidence="1">Belongs to the GILT family.</text>
</comment>
<dbReference type="AlphaFoldDB" id="A0A3P6CMP5"/>
<evidence type="ECO:0000256" key="1">
    <source>
        <dbReference type="ARBA" id="ARBA00005679"/>
    </source>
</evidence>
<dbReference type="EMBL" id="LR031576">
    <property type="protein sequence ID" value="VDD11715.1"/>
    <property type="molecule type" value="Genomic_DNA"/>
</dbReference>